<evidence type="ECO:0000313" key="1">
    <source>
        <dbReference type="EMBL" id="KAJ2877663.1"/>
    </source>
</evidence>
<name>A0ACC1LSH2_9FUNG</name>
<proteinExistence type="predicted"/>
<keyword evidence="2" id="KW-1185">Reference proteome</keyword>
<comment type="caution">
    <text evidence="1">The sequence shown here is derived from an EMBL/GenBank/DDBJ whole genome shotgun (WGS) entry which is preliminary data.</text>
</comment>
<dbReference type="Proteomes" id="UP001139981">
    <property type="component" value="Unassembled WGS sequence"/>
</dbReference>
<accession>A0ACC1LSH2</accession>
<sequence>MEYATEEVGAQHELTDEQLSEEIDRFRRIVLSACSSLGNLQLATDSAQQQENAAARKMEYIPSDDCLSSLKDIKRYIQEDEQGEGKWVLRWLGECNTLQNDIIPIFIFYTKQLQSQQLLSDYDHERALKTIMMCVELLVFLT</sequence>
<feature type="non-terminal residue" evidence="1">
    <location>
        <position position="142"/>
    </location>
</feature>
<gene>
    <name evidence="1" type="ORF">IWW38_006521</name>
</gene>
<reference evidence="1" key="1">
    <citation type="submission" date="2022-07" db="EMBL/GenBank/DDBJ databases">
        <title>Phylogenomic reconstructions and comparative analyses of Kickxellomycotina fungi.</title>
        <authorList>
            <person name="Reynolds N.K."/>
            <person name="Stajich J.E."/>
            <person name="Barry K."/>
            <person name="Grigoriev I.V."/>
            <person name="Crous P."/>
            <person name="Smith M.E."/>
        </authorList>
    </citation>
    <scope>NUCLEOTIDE SEQUENCE</scope>
    <source>
        <strain evidence="1">CBS 190363</strain>
    </source>
</reference>
<organism evidence="1 2">
    <name type="scientific">Coemansia aciculifera</name>
    <dbReference type="NCBI Taxonomy" id="417176"/>
    <lineage>
        <taxon>Eukaryota</taxon>
        <taxon>Fungi</taxon>
        <taxon>Fungi incertae sedis</taxon>
        <taxon>Zoopagomycota</taxon>
        <taxon>Kickxellomycotina</taxon>
        <taxon>Kickxellomycetes</taxon>
        <taxon>Kickxellales</taxon>
        <taxon>Kickxellaceae</taxon>
        <taxon>Coemansia</taxon>
    </lineage>
</organism>
<evidence type="ECO:0000313" key="2">
    <source>
        <dbReference type="Proteomes" id="UP001139981"/>
    </source>
</evidence>
<protein>
    <submittedName>
        <fullName evidence="1">Uncharacterized protein</fullName>
    </submittedName>
</protein>
<dbReference type="EMBL" id="JANBVB010003759">
    <property type="protein sequence ID" value="KAJ2877663.1"/>
    <property type="molecule type" value="Genomic_DNA"/>
</dbReference>